<evidence type="ECO:0000313" key="3">
    <source>
        <dbReference type="EMBL" id="MCL6655885.1"/>
    </source>
</evidence>
<keyword evidence="1" id="KW-0175">Coiled coil</keyword>
<accession>A0ABT0R438</accession>
<feature type="compositionally biased region" description="Basic and acidic residues" evidence="2">
    <location>
        <begin position="614"/>
        <end position="624"/>
    </location>
</feature>
<evidence type="ECO:0000256" key="1">
    <source>
        <dbReference type="SAM" id="Coils"/>
    </source>
</evidence>
<feature type="coiled-coil region" evidence="1">
    <location>
        <begin position="156"/>
        <end position="229"/>
    </location>
</feature>
<dbReference type="EMBL" id="JAMGSI010000001">
    <property type="protein sequence ID" value="MCL6655885.1"/>
    <property type="molecule type" value="Genomic_DNA"/>
</dbReference>
<gene>
    <name evidence="3" type="ORF">M8N44_00950</name>
</gene>
<organism evidence="3 4">
    <name type="scientific">Akkermansia massiliensis</name>
    <dbReference type="NCBI Taxonomy" id="2927224"/>
    <lineage>
        <taxon>Bacteria</taxon>
        <taxon>Pseudomonadati</taxon>
        <taxon>Verrucomicrobiota</taxon>
        <taxon>Verrucomicrobiia</taxon>
        <taxon>Verrucomicrobiales</taxon>
        <taxon>Akkermansiaceae</taxon>
        <taxon>Akkermansia</taxon>
    </lineage>
</organism>
<dbReference type="Proteomes" id="UP001202031">
    <property type="component" value="Unassembled WGS sequence"/>
</dbReference>
<evidence type="ECO:0008006" key="5">
    <source>
        <dbReference type="Google" id="ProtNLM"/>
    </source>
</evidence>
<feature type="region of interest" description="Disordered" evidence="2">
    <location>
        <begin position="598"/>
        <end position="624"/>
    </location>
</feature>
<dbReference type="RefSeq" id="WP_215709557.1">
    <property type="nucleotide sequence ID" value="NZ_CP072019.1"/>
</dbReference>
<feature type="compositionally biased region" description="Polar residues" evidence="2">
    <location>
        <begin position="9"/>
        <end position="20"/>
    </location>
</feature>
<keyword evidence="4" id="KW-1185">Reference proteome</keyword>
<reference evidence="3 4" key="1">
    <citation type="submission" date="2022-03" db="EMBL/GenBank/DDBJ databases">
        <title>Taxonomic description of new species and reclassification of some bacterial strains.</title>
        <authorList>
            <person name="Ndongo S."/>
        </authorList>
    </citation>
    <scope>NUCLEOTIDE SEQUENCE [LARGE SCALE GENOMIC DNA]</scope>
    <source>
        <strain evidence="3 4">Marseille-P6666</strain>
    </source>
</reference>
<protein>
    <recommendedName>
        <fullName evidence="5">Chromosome partition protein Smc</fullName>
    </recommendedName>
</protein>
<feature type="region of interest" description="Disordered" evidence="2">
    <location>
        <begin position="664"/>
        <end position="713"/>
    </location>
</feature>
<proteinExistence type="predicted"/>
<feature type="compositionally biased region" description="Polar residues" evidence="2">
    <location>
        <begin position="42"/>
        <end position="54"/>
    </location>
</feature>
<evidence type="ECO:0000256" key="2">
    <source>
        <dbReference type="SAM" id="MobiDB-lite"/>
    </source>
</evidence>
<name>A0ABT0R438_9BACT</name>
<dbReference type="GeneID" id="84022405"/>
<evidence type="ECO:0000313" key="4">
    <source>
        <dbReference type="Proteomes" id="UP001202031"/>
    </source>
</evidence>
<sequence>MSDKELNINIRTTADTSGADQTAEAINKTREAAQGAGESADAINQVTDALNNAKTAAEETGAAMNEGIGPEQERALENARSKLDEYADALTAAGSRMKAAFDDNPGLTGFIDEVTNGVLTSEEFRKKLEQVDDVFEVLNDRASNLDLGAKWGDGLDENLQKIIDDYNKEMDAADKAADKAEDAEARKQKAAAATVERLEAGNRRASATYEELQAELEAYIAKLEEARKAGDNVAQADALKNIQDLGRRIKTAGEAGELTTTQVKGMAGQITIAATRILGMSSSLRGAIPFIHLFGTTIKTAMGPLGWAMLLIQGLTAGISALIDHFKAKSDELDKAAEKAKRKHDEINQYLRDAEKGRLALVQKTKQEDAANVVNREYEQYVKNITYEYQQQTREIEYQLTLRKMEIAEKQGADTWKNKMERLDVEEQYQDGKISKHERKYKLLLLDQELERITERAKIQTAHEEDLALADKQGDAEGKRNTALGEASRLQDVKMSLPTVDEMAGIFKKQNEVQMEVQSWDKRIEEVGKKVSLVKEAIEGIPDFLPTPEKMVKEMEKLEREKEKYLESRKRAQNSLNNSVNHISNIQERLEEEGISFQPSYGVGKDGKPVTNEQRTEEYKTSLKKVEARQKTALEEAGKHQEELNDILKERVIIQKGMLRLETEEARNEQVRKKEDRVGEKEWKNEKKKEEEKGQKKLDQKNEQELKKLQREQQQEANKAIKTFVEGFTINAGKSASPRQTAIVHKAIDGIRKDIERAAADGHIDPEEMQDLGKLFVGKLTELGVASRQAIQGLKQEFDSNMGAVNAEIKAIKKWANTTERQKRPGCVVNAPFRR</sequence>
<comment type="caution">
    <text evidence="3">The sequence shown here is derived from an EMBL/GenBank/DDBJ whole genome shotgun (WGS) entry which is preliminary data.</text>
</comment>
<feature type="coiled-coil region" evidence="1">
    <location>
        <begin position="323"/>
        <end position="357"/>
    </location>
</feature>
<feature type="region of interest" description="Disordered" evidence="2">
    <location>
        <begin position="1"/>
        <end position="69"/>
    </location>
</feature>